<dbReference type="EMBL" id="JAIWYP010000002">
    <property type="protein sequence ID" value="KAH3868953.1"/>
    <property type="molecule type" value="Genomic_DNA"/>
</dbReference>
<dbReference type="AlphaFoldDB" id="A0A9D4M3N2"/>
<dbReference type="Proteomes" id="UP000828390">
    <property type="component" value="Unassembled WGS sequence"/>
</dbReference>
<accession>A0A9D4M3N2</accession>
<name>A0A9D4M3N2_DREPO</name>
<reference evidence="1" key="1">
    <citation type="journal article" date="2019" name="bioRxiv">
        <title>The Genome of the Zebra Mussel, Dreissena polymorpha: A Resource for Invasive Species Research.</title>
        <authorList>
            <person name="McCartney M.A."/>
            <person name="Auch B."/>
            <person name="Kono T."/>
            <person name="Mallez S."/>
            <person name="Zhang Y."/>
            <person name="Obille A."/>
            <person name="Becker A."/>
            <person name="Abrahante J.E."/>
            <person name="Garbe J."/>
            <person name="Badalamenti J.P."/>
            <person name="Herman A."/>
            <person name="Mangelson H."/>
            <person name="Liachko I."/>
            <person name="Sullivan S."/>
            <person name="Sone E.D."/>
            <person name="Koren S."/>
            <person name="Silverstein K.A.T."/>
            <person name="Beckman K.B."/>
            <person name="Gohl D.M."/>
        </authorList>
    </citation>
    <scope>NUCLEOTIDE SEQUENCE</scope>
    <source>
        <strain evidence="1">Duluth1</strain>
        <tissue evidence="1">Whole animal</tissue>
    </source>
</reference>
<evidence type="ECO:0000313" key="2">
    <source>
        <dbReference type="Proteomes" id="UP000828390"/>
    </source>
</evidence>
<keyword evidence="2" id="KW-1185">Reference proteome</keyword>
<comment type="caution">
    <text evidence="1">The sequence shown here is derived from an EMBL/GenBank/DDBJ whole genome shotgun (WGS) entry which is preliminary data.</text>
</comment>
<proteinExistence type="predicted"/>
<gene>
    <name evidence="1" type="ORF">DPMN_032108</name>
</gene>
<sequence>MRQESFRSDSHTYLPDAVIEHVVVSPSTESDAIDPPDVSVWVAGLPSATFETAIIV</sequence>
<organism evidence="1 2">
    <name type="scientific">Dreissena polymorpha</name>
    <name type="common">Zebra mussel</name>
    <name type="synonym">Mytilus polymorpha</name>
    <dbReference type="NCBI Taxonomy" id="45954"/>
    <lineage>
        <taxon>Eukaryota</taxon>
        <taxon>Metazoa</taxon>
        <taxon>Spiralia</taxon>
        <taxon>Lophotrochozoa</taxon>
        <taxon>Mollusca</taxon>
        <taxon>Bivalvia</taxon>
        <taxon>Autobranchia</taxon>
        <taxon>Heteroconchia</taxon>
        <taxon>Euheterodonta</taxon>
        <taxon>Imparidentia</taxon>
        <taxon>Neoheterodontei</taxon>
        <taxon>Myida</taxon>
        <taxon>Dreissenoidea</taxon>
        <taxon>Dreissenidae</taxon>
        <taxon>Dreissena</taxon>
    </lineage>
</organism>
<protein>
    <submittedName>
        <fullName evidence="1">Uncharacterized protein</fullName>
    </submittedName>
</protein>
<reference evidence="1" key="2">
    <citation type="submission" date="2020-11" db="EMBL/GenBank/DDBJ databases">
        <authorList>
            <person name="McCartney M.A."/>
            <person name="Auch B."/>
            <person name="Kono T."/>
            <person name="Mallez S."/>
            <person name="Becker A."/>
            <person name="Gohl D.M."/>
            <person name="Silverstein K.A.T."/>
            <person name="Koren S."/>
            <person name="Bechman K.B."/>
            <person name="Herman A."/>
            <person name="Abrahante J.E."/>
            <person name="Garbe J."/>
        </authorList>
    </citation>
    <scope>NUCLEOTIDE SEQUENCE</scope>
    <source>
        <strain evidence="1">Duluth1</strain>
        <tissue evidence="1">Whole animal</tissue>
    </source>
</reference>
<evidence type="ECO:0000313" key="1">
    <source>
        <dbReference type="EMBL" id="KAH3868953.1"/>
    </source>
</evidence>